<proteinExistence type="predicted"/>
<evidence type="ECO:0000313" key="2">
    <source>
        <dbReference type="EMBL" id="KYN13184.1"/>
    </source>
</evidence>
<feature type="region of interest" description="Disordered" evidence="1">
    <location>
        <begin position="131"/>
        <end position="155"/>
    </location>
</feature>
<name>A0A151IYC8_9HYME</name>
<keyword evidence="3" id="KW-1185">Reference proteome</keyword>
<dbReference type="AlphaFoldDB" id="A0A151IYC8"/>
<reference evidence="2 3" key="1">
    <citation type="submission" date="2015-09" db="EMBL/GenBank/DDBJ databases">
        <title>Trachymyrmex cornetzi WGS genome.</title>
        <authorList>
            <person name="Nygaard S."/>
            <person name="Hu H."/>
            <person name="Boomsma J."/>
            <person name="Zhang G."/>
        </authorList>
    </citation>
    <scope>NUCLEOTIDE SEQUENCE [LARGE SCALE GENOMIC DNA]</scope>
    <source>
        <strain evidence="2">Tcor2-1</strain>
        <tissue evidence="2">Whole body</tissue>
    </source>
</reference>
<sequence length="155" mass="18350">MAKKRIVSPQSQQLEPVTWLEMARERLERLLLLPGSREEEILPSLSRRVRRRGQRSSQREYRRRREERHKELMQSREWRYAATPRGVSRIPTGSRDSSKGQQSQIPLASERRREARWQRAREVCQSCVLPQGGGHIYHVPGGHVRRDYKKNEGED</sequence>
<feature type="region of interest" description="Disordered" evidence="1">
    <location>
        <begin position="46"/>
        <end position="112"/>
    </location>
</feature>
<protein>
    <submittedName>
        <fullName evidence="2">Uncharacterized protein</fullName>
    </submittedName>
</protein>
<organism evidence="2 3">
    <name type="scientific">Trachymyrmex cornetzi</name>
    <dbReference type="NCBI Taxonomy" id="471704"/>
    <lineage>
        <taxon>Eukaryota</taxon>
        <taxon>Metazoa</taxon>
        <taxon>Ecdysozoa</taxon>
        <taxon>Arthropoda</taxon>
        <taxon>Hexapoda</taxon>
        <taxon>Insecta</taxon>
        <taxon>Pterygota</taxon>
        <taxon>Neoptera</taxon>
        <taxon>Endopterygota</taxon>
        <taxon>Hymenoptera</taxon>
        <taxon>Apocrita</taxon>
        <taxon>Aculeata</taxon>
        <taxon>Formicoidea</taxon>
        <taxon>Formicidae</taxon>
        <taxon>Myrmicinae</taxon>
        <taxon>Trachymyrmex</taxon>
    </lineage>
</organism>
<dbReference type="Proteomes" id="UP000078492">
    <property type="component" value="Unassembled WGS sequence"/>
</dbReference>
<dbReference type="EMBL" id="KQ980783">
    <property type="protein sequence ID" value="KYN13184.1"/>
    <property type="molecule type" value="Genomic_DNA"/>
</dbReference>
<evidence type="ECO:0000313" key="3">
    <source>
        <dbReference type="Proteomes" id="UP000078492"/>
    </source>
</evidence>
<evidence type="ECO:0000256" key="1">
    <source>
        <dbReference type="SAM" id="MobiDB-lite"/>
    </source>
</evidence>
<gene>
    <name evidence="2" type="ORF">ALC57_14628</name>
</gene>
<accession>A0A151IYC8</accession>
<feature type="compositionally biased region" description="Basic and acidic residues" evidence="1">
    <location>
        <begin position="57"/>
        <end position="79"/>
    </location>
</feature>